<keyword evidence="5" id="KW-0520">NAD</keyword>
<dbReference type="InterPro" id="IPR000669">
    <property type="entry name" value="Mannitol_DH"/>
</dbReference>
<dbReference type="InterPro" id="IPR023027">
    <property type="entry name" value="Mannitol_DH_CS"/>
</dbReference>
<feature type="domain" description="Mannitol dehydrogenase C-terminal" evidence="8">
    <location>
        <begin position="266"/>
        <end position="439"/>
    </location>
</feature>
<dbReference type="AlphaFoldDB" id="A0A0U5BDF3"/>
<evidence type="ECO:0000256" key="3">
    <source>
        <dbReference type="ARBA" id="ARBA00016219"/>
    </source>
</evidence>
<dbReference type="InterPro" id="IPR008927">
    <property type="entry name" value="6-PGluconate_DH-like_C_sf"/>
</dbReference>
<dbReference type="Gene3D" id="1.10.1040.10">
    <property type="entry name" value="N-(1-d-carboxylethyl)-l-norvaline Dehydrogenase, domain 2"/>
    <property type="match status" value="1"/>
</dbReference>
<dbReference type="KEGG" id="malk:MalAC0309_0371"/>
<dbReference type="InterPro" id="IPR050988">
    <property type="entry name" value="Mannitol_DH/Oxidoreductase"/>
</dbReference>
<evidence type="ECO:0000256" key="4">
    <source>
        <dbReference type="ARBA" id="ARBA00023002"/>
    </source>
</evidence>
<dbReference type="Proteomes" id="UP000218965">
    <property type="component" value="Chromosome"/>
</dbReference>
<dbReference type="PROSITE" id="PS00974">
    <property type="entry name" value="MANNITOL_DHGENASE"/>
    <property type="match status" value="1"/>
</dbReference>
<dbReference type="EMBL" id="AP017315">
    <property type="protein sequence ID" value="BAU31246.1"/>
    <property type="molecule type" value="Genomic_DNA"/>
</dbReference>
<evidence type="ECO:0000313" key="10">
    <source>
        <dbReference type="Proteomes" id="UP000218965"/>
    </source>
</evidence>
<proteinExistence type="inferred from homology"/>
<dbReference type="InterPro" id="IPR036291">
    <property type="entry name" value="NAD(P)-bd_dom_sf"/>
</dbReference>
<name>A0A0U5BDF3_9MICO</name>
<sequence length="471" mass="51576">MKAAKDNVVIPTYDRDLMMPGIVHFGLGAFSRAHLAMYVDRLLARGDADEWAVSGIGLMPADEKMRDILAEQDRLYTLITRAADGEPDARIIGSIAEYLYAPDDPEAVIERLAAPTTRIVTLTVTEAGYTLGTTAANESAPTTVWGYLLAGLTRRAERGIPPFTVLSCDNIQGNGSIARNALVSYARGAGSDWAERIATEVAFPNSMVDRITPATTAEDIDTVEQITGLRDEWPVSSERFEQWVIEDNFSAGRPAFETVGAQFVADVAPYEKMKLRLLNASHQAMAYLGILEGYTYVHEVVRDADFATFLRGYMREEAAPTLDDVPGIDLAGYQDELIARFSNAAIKDTLARQVVDGSERIPKFLLPVIADQIAAGRNIERCALVLAAWQAVLLRGATRPTDRAITSDARLDELEAAALAGEEHPGAFLTIVPLSEIDDERFTRAYRKARAELREYGPRGAVLSLNRDAVH</sequence>
<comment type="similarity">
    <text evidence="1">Belongs to the mannitol dehydrogenase family.</text>
</comment>
<gene>
    <name evidence="9" type="ORF">MalAC0309_0371</name>
</gene>
<dbReference type="Gene3D" id="3.40.50.720">
    <property type="entry name" value="NAD(P)-binding Rossmann-like Domain"/>
    <property type="match status" value="1"/>
</dbReference>
<protein>
    <recommendedName>
        <fullName evidence="3">Mannitol-1-phosphate 5-dehydrogenase</fullName>
        <ecNumber evidence="2">1.1.1.17</ecNumber>
    </recommendedName>
</protein>
<evidence type="ECO:0000256" key="1">
    <source>
        <dbReference type="ARBA" id="ARBA00006541"/>
    </source>
</evidence>
<evidence type="ECO:0000259" key="7">
    <source>
        <dbReference type="Pfam" id="PF01232"/>
    </source>
</evidence>
<dbReference type="PANTHER" id="PTHR43362">
    <property type="entry name" value="MANNITOL DEHYDROGENASE DSF1-RELATED"/>
    <property type="match status" value="1"/>
</dbReference>
<keyword evidence="4" id="KW-0560">Oxidoreductase</keyword>
<dbReference type="SUPFAM" id="SSF48179">
    <property type="entry name" value="6-phosphogluconate dehydrogenase C-terminal domain-like"/>
    <property type="match status" value="1"/>
</dbReference>
<dbReference type="PANTHER" id="PTHR43362:SF1">
    <property type="entry name" value="MANNITOL DEHYDROGENASE 2-RELATED"/>
    <property type="match status" value="1"/>
</dbReference>
<organism evidence="9 10">
    <name type="scientific">Microcella alkaliphila</name>
    <dbReference type="NCBI Taxonomy" id="279828"/>
    <lineage>
        <taxon>Bacteria</taxon>
        <taxon>Bacillati</taxon>
        <taxon>Actinomycetota</taxon>
        <taxon>Actinomycetes</taxon>
        <taxon>Micrococcales</taxon>
        <taxon>Microbacteriaceae</taxon>
        <taxon>Microcella</taxon>
    </lineage>
</organism>
<reference evidence="9 10" key="2">
    <citation type="submission" date="2016-01" db="EMBL/GenBank/DDBJ databases">
        <title>Microcella alkaliphila JAM AC0309 whole genome shotgun sequence.</title>
        <authorList>
            <person name="Kurata A."/>
            <person name="Hirose Y."/>
            <person name="Kishimoto N."/>
            <person name="Kobayashi T."/>
        </authorList>
    </citation>
    <scope>NUCLEOTIDE SEQUENCE [LARGE SCALE GENOMIC DNA]</scope>
    <source>
        <strain evidence="9 10">JAM AC0309</strain>
    </source>
</reference>
<comment type="catalytic activity">
    <reaction evidence="6">
        <text>D-mannitol 1-phosphate + NAD(+) = beta-D-fructose 6-phosphate + NADH + H(+)</text>
        <dbReference type="Rhea" id="RHEA:19661"/>
        <dbReference type="ChEBI" id="CHEBI:15378"/>
        <dbReference type="ChEBI" id="CHEBI:57540"/>
        <dbReference type="ChEBI" id="CHEBI:57634"/>
        <dbReference type="ChEBI" id="CHEBI:57945"/>
        <dbReference type="ChEBI" id="CHEBI:61381"/>
        <dbReference type="EC" id="1.1.1.17"/>
    </reaction>
</comment>
<feature type="domain" description="Mannitol dehydrogenase N-terminal" evidence="7">
    <location>
        <begin position="21"/>
        <end position="257"/>
    </location>
</feature>
<dbReference type="Pfam" id="PF08125">
    <property type="entry name" value="Mannitol_dh_C"/>
    <property type="match status" value="1"/>
</dbReference>
<dbReference type="GO" id="GO:0008926">
    <property type="term" value="F:mannitol-1-phosphate 5-dehydrogenase activity"/>
    <property type="evidence" value="ECO:0007669"/>
    <property type="project" value="UniProtKB-EC"/>
</dbReference>
<dbReference type="InterPro" id="IPR013328">
    <property type="entry name" value="6PGD_dom2"/>
</dbReference>
<dbReference type="PRINTS" id="PR00084">
    <property type="entry name" value="MTLDHDRGNASE"/>
</dbReference>
<evidence type="ECO:0000256" key="6">
    <source>
        <dbReference type="ARBA" id="ARBA00048615"/>
    </source>
</evidence>
<reference evidence="10" key="1">
    <citation type="submission" date="2015-12" db="EMBL/GenBank/DDBJ databases">
        <authorList>
            <person name="Shamseldin A."/>
            <person name="Moawad H."/>
            <person name="Abd El-Rahim W.M."/>
            <person name="Sadowsky M.J."/>
        </authorList>
    </citation>
    <scope>NUCLEOTIDE SEQUENCE [LARGE SCALE GENOMIC DNA]</scope>
    <source>
        <strain evidence="10">JAM AC0309</strain>
    </source>
</reference>
<evidence type="ECO:0000256" key="2">
    <source>
        <dbReference type="ARBA" id="ARBA00012939"/>
    </source>
</evidence>
<accession>A0A0U5BDF3</accession>
<evidence type="ECO:0000313" key="9">
    <source>
        <dbReference type="EMBL" id="BAU31246.1"/>
    </source>
</evidence>
<evidence type="ECO:0000259" key="8">
    <source>
        <dbReference type="Pfam" id="PF08125"/>
    </source>
</evidence>
<dbReference type="InterPro" id="IPR013118">
    <property type="entry name" value="Mannitol_DH_C"/>
</dbReference>
<dbReference type="EC" id="1.1.1.17" evidence="2"/>
<dbReference type="GO" id="GO:0019594">
    <property type="term" value="P:mannitol metabolic process"/>
    <property type="evidence" value="ECO:0007669"/>
    <property type="project" value="InterPro"/>
</dbReference>
<dbReference type="Pfam" id="PF01232">
    <property type="entry name" value="Mannitol_dh"/>
    <property type="match status" value="1"/>
</dbReference>
<dbReference type="SUPFAM" id="SSF51735">
    <property type="entry name" value="NAD(P)-binding Rossmann-fold domains"/>
    <property type="match status" value="1"/>
</dbReference>
<dbReference type="InterPro" id="IPR013131">
    <property type="entry name" value="Mannitol_DH_N"/>
</dbReference>
<evidence type="ECO:0000256" key="5">
    <source>
        <dbReference type="ARBA" id="ARBA00023027"/>
    </source>
</evidence>
<dbReference type="GO" id="GO:0046029">
    <property type="term" value="F:mannitol dehydrogenase activity"/>
    <property type="evidence" value="ECO:0007669"/>
    <property type="project" value="TreeGrafter"/>
</dbReference>